<keyword evidence="8" id="KW-0934">Plastid</keyword>
<dbReference type="AlphaFoldDB" id="A0A1G4NSA9"/>
<gene>
    <name evidence="6 8" type="primary">tilS</name>
    <name evidence="8" type="ORF">HV04060_56</name>
</gene>
<protein>
    <recommendedName>
        <fullName evidence="6">tRNA(Ile)-lysidine synthase, chloroplastic</fullName>
        <ecNumber evidence="6">6.3.4.19</ecNumber>
    </recommendedName>
    <alternativeName>
        <fullName evidence="6">tRNA(Ile)-2-lysyl-cytidine synthase</fullName>
    </alternativeName>
    <alternativeName>
        <fullName evidence="6">tRNA(Ile)-lysidine synthetase</fullName>
    </alternativeName>
</protein>
<evidence type="ECO:0000256" key="2">
    <source>
        <dbReference type="ARBA" id="ARBA00022694"/>
    </source>
</evidence>
<keyword evidence="1 6" id="KW-0436">Ligase</keyword>
<evidence type="ECO:0000256" key="1">
    <source>
        <dbReference type="ARBA" id="ARBA00022598"/>
    </source>
</evidence>
<dbReference type="CDD" id="cd01992">
    <property type="entry name" value="TilS_N"/>
    <property type="match status" value="1"/>
</dbReference>
<feature type="domain" description="tRNA(Ile)-lysidine/2-thiocytidine synthase N-terminal" evidence="7">
    <location>
        <begin position="24"/>
        <end position="202"/>
    </location>
</feature>
<dbReference type="GO" id="GO:0032267">
    <property type="term" value="F:tRNA(Ile)-lysidine synthase activity"/>
    <property type="evidence" value="ECO:0007669"/>
    <property type="project" value="UniProtKB-EC"/>
</dbReference>
<dbReference type="GO" id="GO:0006400">
    <property type="term" value="P:tRNA modification"/>
    <property type="evidence" value="ECO:0007669"/>
    <property type="project" value="UniProtKB-UniRule"/>
</dbReference>
<dbReference type="SUPFAM" id="SSF52402">
    <property type="entry name" value="Adenine nucleotide alpha hydrolases-like"/>
    <property type="match status" value="1"/>
</dbReference>
<dbReference type="GeneID" id="29998622"/>
<comment type="function">
    <text evidence="6">Ligates lysine onto the cytidine present at position 34 of the AUA codon-specific tRNA(Ile) that contains the anticodon CAU, in an ATP-dependent manner. Cytidine is converted to lysidine, thus changing the amino acid specificity of the tRNA from methionine to isoleucine.</text>
</comment>
<dbReference type="RefSeq" id="YP_009313241.1">
    <property type="nucleotide sequence ID" value="NC_031656.1"/>
</dbReference>
<keyword evidence="3 6" id="KW-0547">Nucleotide-binding</keyword>
<dbReference type="InterPro" id="IPR012795">
    <property type="entry name" value="tRNA_Ile_lys_synt_N"/>
</dbReference>
<dbReference type="NCBIfam" id="TIGR02432">
    <property type="entry name" value="lysidine_TilS_N"/>
    <property type="match status" value="1"/>
</dbReference>
<keyword evidence="2 6" id="KW-0819">tRNA processing</keyword>
<evidence type="ECO:0000256" key="5">
    <source>
        <dbReference type="ARBA" id="ARBA00048539"/>
    </source>
</evidence>
<name>A0A1G4NSA9_9FLOR</name>
<dbReference type="GO" id="GO:0005524">
    <property type="term" value="F:ATP binding"/>
    <property type="evidence" value="ECO:0007669"/>
    <property type="project" value="UniProtKB-UniRule"/>
</dbReference>
<sequence length="318" mass="38515">MNTFLHKQLKINLTQNLNIQKNQHILLALSGGADSLCLLKLLKDIQILYKLQLGLIYIDHQQRHDSIYNSKHIINIIKEYKLQSYIYQIKQSKYSENQLRRLRYQIFLKTANKYNYSYIATAHHNDDKIETCLQNLIRGSSLDGLNSLKWSRFINPNLQIIRPILNFKKSDILWFCKYYNLPIWSDYTNTSYIYKRNRIRQELIPYLKLYLNNDIEENINNFLNITNLDIEYIRQNTLKIYQAVKHPKLIALNYQILFKQHKALQIRVLKLFFYHNFKLNISFVFIKDLIKYLSYDQQQIIKYQHLIIKYNSKWLYIC</sequence>
<feature type="binding site" evidence="6">
    <location>
        <begin position="30"/>
        <end position="35"/>
    </location>
    <ligand>
        <name>ATP</name>
        <dbReference type="ChEBI" id="CHEBI:30616"/>
    </ligand>
</feature>
<comment type="domain">
    <text evidence="6">The N-terminal region contains the highly conserved SGGXDS motif, predicted to be a P-loop motif involved in ATP binding.</text>
</comment>
<organism evidence="8">
    <name type="scientific">Dichotomaria marginata</name>
    <dbReference type="NCBI Taxonomy" id="268567"/>
    <lineage>
        <taxon>Eukaryota</taxon>
        <taxon>Rhodophyta</taxon>
        <taxon>Florideophyceae</taxon>
        <taxon>Nemaliophycidae</taxon>
        <taxon>Nemaliales</taxon>
        <taxon>Galaxauraceae</taxon>
        <taxon>Dichotomaria</taxon>
    </lineage>
</organism>
<evidence type="ECO:0000313" key="8">
    <source>
        <dbReference type="EMBL" id="SCW21495.1"/>
    </source>
</evidence>
<evidence type="ECO:0000256" key="6">
    <source>
        <dbReference type="HAMAP-Rule" id="MF_01161"/>
    </source>
</evidence>
<keyword evidence="8" id="KW-0150">Chloroplast</keyword>
<evidence type="ECO:0000256" key="4">
    <source>
        <dbReference type="ARBA" id="ARBA00022840"/>
    </source>
</evidence>
<comment type="similarity">
    <text evidence="6">Belongs to the tRNA(Ile)-lysidine synthase family.</text>
</comment>
<evidence type="ECO:0000259" key="7">
    <source>
        <dbReference type="Pfam" id="PF01171"/>
    </source>
</evidence>
<dbReference type="InterPro" id="IPR014729">
    <property type="entry name" value="Rossmann-like_a/b/a_fold"/>
</dbReference>
<keyword evidence="4 6" id="KW-0067">ATP-binding</keyword>
<dbReference type="EMBL" id="LT622864">
    <property type="protein sequence ID" value="SCW21495.1"/>
    <property type="molecule type" value="Genomic_DNA"/>
</dbReference>
<accession>A0A1G4NSA9</accession>
<dbReference type="Gene3D" id="1.20.59.20">
    <property type="match status" value="1"/>
</dbReference>
<dbReference type="EC" id="6.3.4.19" evidence="6"/>
<evidence type="ECO:0000256" key="3">
    <source>
        <dbReference type="ARBA" id="ARBA00022741"/>
    </source>
</evidence>
<dbReference type="GO" id="GO:0009507">
    <property type="term" value="C:chloroplast"/>
    <property type="evidence" value="ECO:0007669"/>
    <property type="project" value="UniProtKB-SubCell"/>
</dbReference>
<proteinExistence type="inferred from homology"/>
<dbReference type="HAMAP" id="MF_01161">
    <property type="entry name" value="tRNA_Ile_lys_synt"/>
    <property type="match status" value="1"/>
</dbReference>
<dbReference type="Pfam" id="PF01171">
    <property type="entry name" value="ATP_bind_3"/>
    <property type="match status" value="1"/>
</dbReference>
<dbReference type="SUPFAM" id="SSF82829">
    <property type="entry name" value="MesJ substrate recognition domain-like"/>
    <property type="match status" value="1"/>
</dbReference>
<comment type="subcellular location">
    <subcellularLocation>
        <location evidence="6">Plastid</location>
        <location evidence="6">Chloroplast</location>
    </subcellularLocation>
</comment>
<geneLocation type="chloroplast" evidence="8"/>
<dbReference type="InterPro" id="IPR011063">
    <property type="entry name" value="TilS/TtcA_N"/>
</dbReference>
<comment type="catalytic activity">
    <reaction evidence="5 6">
        <text>cytidine(34) in tRNA(Ile2) + L-lysine + ATP = lysidine(34) in tRNA(Ile2) + AMP + diphosphate + H(+)</text>
        <dbReference type="Rhea" id="RHEA:43744"/>
        <dbReference type="Rhea" id="RHEA-COMP:10625"/>
        <dbReference type="Rhea" id="RHEA-COMP:10670"/>
        <dbReference type="ChEBI" id="CHEBI:15378"/>
        <dbReference type="ChEBI" id="CHEBI:30616"/>
        <dbReference type="ChEBI" id="CHEBI:32551"/>
        <dbReference type="ChEBI" id="CHEBI:33019"/>
        <dbReference type="ChEBI" id="CHEBI:82748"/>
        <dbReference type="ChEBI" id="CHEBI:83665"/>
        <dbReference type="ChEBI" id="CHEBI:456215"/>
        <dbReference type="EC" id="6.3.4.19"/>
    </reaction>
</comment>
<dbReference type="PANTHER" id="PTHR43033:SF1">
    <property type="entry name" value="TRNA(ILE)-LYSIDINE SYNTHASE-RELATED"/>
    <property type="match status" value="1"/>
</dbReference>
<dbReference type="InterPro" id="IPR012094">
    <property type="entry name" value="tRNA_Ile_lys_synt"/>
</dbReference>
<dbReference type="Gene3D" id="3.40.50.620">
    <property type="entry name" value="HUPs"/>
    <property type="match status" value="1"/>
</dbReference>
<dbReference type="PANTHER" id="PTHR43033">
    <property type="entry name" value="TRNA(ILE)-LYSIDINE SYNTHASE-RELATED"/>
    <property type="match status" value="1"/>
</dbReference>
<reference evidence="8" key="2">
    <citation type="submission" date="2016-10" db="EMBL/GenBank/DDBJ databases">
        <authorList>
            <person name="de Groot N.N."/>
        </authorList>
    </citation>
    <scope>NUCLEOTIDE SEQUENCE</scope>
    <source>
        <strain evidence="8">HV04060</strain>
    </source>
</reference>
<reference evidence="8" key="1">
    <citation type="submission" date="2016-10" db="EMBL/GenBank/DDBJ databases">
        <title>Chloroplast genomes as a tool to resolve red algal phylogenies: a case study in the Nemaliales.</title>
        <authorList>
            <person name="Costa J.F."/>
            <person name="Lin S.M."/>
            <person name="Macaya E.C."/>
            <person name="Fernandez-Garcia C."/>
            <person name="Verbruggen H."/>
        </authorList>
    </citation>
    <scope>NUCLEOTIDE SEQUENCE</scope>
    <source>
        <strain evidence="8">HV04060</strain>
    </source>
</reference>